<comment type="caution">
    <text evidence="2">The sequence shown here is derived from an EMBL/GenBank/DDBJ whole genome shotgun (WGS) entry which is preliminary data.</text>
</comment>
<reference evidence="2" key="1">
    <citation type="journal article" date="2020" name="Stud. Mycol.">
        <title>101 Dothideomycetes genomes: a test case for predicting lifestyles and emergence of pathogens.</title>
        <authorList>
            <person name="Haridas S."/>
            <person name="Albert R."/>
            <person name="Binder M."/>
            <person name="Bloem J."/>
            <person name="Labutti K."/>
            <person name="Salamov A."/>
            <person name="Andreopoulos B."/>
            <person name="Baker S."/>
            <person name="Barry K."/>
            <person name="Bills G."/>
            <person name="Bluhm B."/>
            <person name="Cannon C."/>
            <person name="Castanera R."/>
            <person name="Culley D."/>
            <person name="Daum C."/>
            <person name="Ezra D."/>
            <person name="Gonzalez J."/>
            <person name="Henrissat B."/>
            <person name="Kuo A."/>
            <person name="Liang C."/>
            <person name="Lipzen A."/>
            <person name="Lutzoni F."/>
            <person name="Magnuson J."/>
            <person name="Mondo S."/>
            <person name="Nolan M."/>
            <person name="Ohm R."/>
            <person name="Pangilinan J."/>
            <person name="Park H.-J."/>
            <person name="Ramirez L."/>
            <person name="Alfaro M."/>
            <person name="Sun H."/>
            <person name="Tritt A."/>
            <person name="Yoshinaga Y."/>
            <person name="Zwiers L.-H."/>
            <person name="Turgeon B."/>
            <person name="Goodwin S."/>
            <person name="Spatafora J."/>
            <person name="Crous P."/>
            <person name="Grigoriev I."/>
        </authorList>
    </citation>
    <scope>NUCLEOTIDE SEQUENCE</scope>
    <source>
        <strain evidence="2">CBS 110217</strain>
    </source>
</reference>
<sequence>MTTDKSVQFSAREMEVLALAWQCMESQPKIDMEKLAKLTGYTFKSAGVSFGNIKRKLKLLGEGLSADGPATPKNGRAKTATTSKSTGKKRAKGSDEDEVETPSKRPKKSTRKRNDDDDDDED</sequence>
<gene>
    <name evidence="2" type="ORF">EK21DRAFT_87414</name>
</gene>
<accession>A0A9P4HE01</accession>
<name>A0A9P4HE01_9PLEO</name>
<feature type="region of interest" description="Disordered" evidence="1">
    <location>
        <begin position="63"/>
        <end position="122"/>
    </location>
</feature>
<dbReference type="OrthoDB" id="5403747at2759"/>
<keyword evidence="3" id="KW-1185">Reference proteome</keyword>
<evidence type="ECO:0000256" key="1">
    <source>
        <dbReference type="SAM" id="MobiDB-lite"/>
    </source>
</evidence>
<evidence type="ECO:0000313" key="3">
    <source>
        <dbReference type="Proteomes" id="UP000799777"/>
    </source>
</evidence>
<dbReference type="AlphaFoldDB" id="A0A9P4HE01"/>
<dbReference type="EMBL" id="ML978174">
    <property type="protein sequence ID" value="KAF2032292.1"/>
    <property type="molecule type" value="Genomic_DNA"/>
</dbReference>
<proteinExistence type="predicted"/>
<evidence type="ECO:0000313" key="2">
    <source>
        <dbReference type="EMBL" id="KAF2032292.1"/>
    </source>
</evidence>
<protein>
    <submittedName>
        <fullName evidence="2">Uncharacterized protein</fullName>
    </submittedName>
</protein>
<organism evidence="2 3">
    <name type="scientific">Setomelanomma holmii</name>
    <dbReference type="NCBI Taxonomy" id="210430"/>
    <lineage>
        <taxon>Eukaryota</taxon>
        <taxon>Fungi</taxon>
        <taxon>Dikarya</taxon>
        <taxon>Ascomycota</taxon>
        <taxon>Pezizomycotina</taxon>
        <taxon>Dothideomycetes</taxon>
        <taxon>Pleosporomycetidae</taxon>
        <taxon>Pleosporales</taxon>
        <taxon>Pleosporineae</taxon>
        <taxon>Phaeosphaeriaceae</taxon>
        <taxon>Setomelanomma</taxon>
    </lineage>
</organism>
<dbReference type="Proteomes" id="UP000799777">
    <property type="component" value="Unassembled WGS sequence"/>
</dbReference>